<comment type="catalytic activity">
    <reaction evidence="10">
        <text>glycyl-[formate C-acetyltransferase] + reduced [flavodoxin] + S-adenosyl-L-methionine = glycin-2-yl radical-[formate C-acetyltransferase] + semiquinone [flavodoxin] + 5'-deoxyadenosine + L-methionine + H(+)</text>
        <dbReference type="Rhea" id="RHEA:19225"/>
        <dbReference type="Rhea" id="RHEA-COMP:10622"/>
        <dbReference type="Rhea" id="RHEA-COMP:12190"/>
        <dbReference type="Rhea" id="RHEA-COMP:12191"/>
        <dbReference type="Rhea" id="RHEA-COMP:14480"/>
        <dbReference type="ChEBI" id="CHEBI:15378"/>
        <dbReference type="ChEBI" id="CHEBI:17319"/>
        <dbReference type="ChEBI" id="CHEBI:29947"/>
        <dbReference type="ChEBI" id="CHEBI:32722"/>
        <dbReference type="ChEBI" id="CHEBI:57618"/>
        <dbReference type="ChEBI" id="CHEBI:57844"/>
        <dbReference type="ChEBI" id="CHEBI:59789"/>
        <dbReference type="ChEBI" id="CHEBI:140311"/>
        <dbReference type="EC" id="1.97.1.4"/>
    </reaction>
</comment>
<dbReference type="Gene3D" id="3.20.20.70">
    <property type="entry name" value="Aldolase class I"/>
    <property type="match status" value="1"/>
</dbReference>
<reference evidence="13" key="2">
    <citation type="journal article" date="2022" name="Microbiol. Resour. Announc.">
        <title>Metagenome Sequencing to Explore Phylogenomics of Terrestrial Cyanobacteria.</title>
        <authorList>
            <person name="Ward R.D."/>
            <person name="Stajich J.E."/>
            <person name="Johansen J.R."/>
            <person name="Huntemann M."/>
            <person name="Clum A."/>
            <person name="Foster B."/>
            <person name="Foster B."/>
            <person name="Roux S."/>
            <person name="Palaniappan K."/>
            <person name="Varghese N."/>
            <person name="Mukherjee S."/>
            <person name="Reddy T.B.K."/>
            <person name="Daum C."/>
            <person name="Copeland A."/>
            <person name="Chen I.A."/>
            <person name="Ivanova N.N."/>
            <person name="Kyrpides N.C."/>
            <person name="Shapiro N."/>
            <person name="Eloe-Fadrosh E.A."/>
            <person name="Pietrasiak N."/>
        </authorList>
    </citation>
    <scope>NUCLEOTIDE SEQUENCE</scope>
    <source>
        <strain evidence="13">GSE-TBD4-15B</strain>
    </source>
</reference>
<feature type="region of interest" description="Disordered" evidence="11">
    <location>
        <begin position="259"/>
        <end position="284"/>
    </location>
</feature>
<gene>
    <name evidence="13" type="primary">pflA</name>
    <name evidence="13" type="ORF">KME07_06780</name>
</gene>
<feature type="domain" description="Radical SAM core" evidence="12">
    <location>
        <begin position="37"/>
        <end position="257"/>
    </location>
</feature>
<evidence type="ECO:0000256" key="9">
    <source>
        <dbReference type="ARBA" id="ARBA00023014"/>
    </source>
</evidence>
<keyword evidence="5 10" id="KW-0949">S-adenosyl-L-methionine</keyword>
<dbReference type="PANTHER" id="PTHR30352">
    <property type="entry name" value="PYRUVATE FORMATE-LYASE-ACTIVATING ENZYME"/>
    <property type="match status" value="1"/>
</dbReference>
<dbReference type="PROSITE" id="PS51918">
    <property type="entry name" value="RADICAL_SAM"/>
    <property type="match status" value="1"/>
</dbReference>
<dbReference type="InterPro" id="IPR001989">
    <property type="entry name" value="Radical_activat_CS"/>
</dbReference>
<evidence type="ECO:0000256" key="1">
    <source>
        <dbReference type="ARBA" id="ARBA00003141"/>
    </source>
</evidence>
<organism evidence="13 14">
    <name type="scientific">Pegethrix bostrychoides GSE-TBD4-15B</name>
    <dbReference type="NCBI Taxonomy" id="2839662"/>
    <lineage>
        <taxon>Bacteria</taxon>
        <taxon>Bacillati</taxon>
        <taxon>Cyanobacteriota</taxon>
        <taxon>Cyanophyceae</taxon>
        <taxon>Oculatellales</taxon>
        <taxon>Oculatellaceae</taxon>
        <taxon>Pegethrix</taxon>
    </lineage>
</organism>
<dbReference type="InterPro" id="IPR012839">
    <property type="entry name" value="Organic_radical_activase"/>
</dbReference>
<dbReference type="Pfam" id="PF04055">
    <property type="entry name" value="Radical_SAM"/>
    <property type="match status" value="1"/>
</dbReference>
<comment type="cofactor">
    <cofactor evidence="10">
        <name>[4Fe-4S] cluster</name>
        <dbReference type="ChEBI" id="CHEBI:49883"/>
    </cofactor>
    <text evidence="10">Binds 1 [4Fe-4S] cluster. The cluster is coordinated with 3 cysteines and an exchangeable S-adenosyl-L-methionine.</text>
</comment>
<dbReference type="GO" id="GO:0016829">
    <property type="term" value="F:lyase activity"/>
    <property type="evidence" value="ECO:0007669"/>
    <property type="project" value="UniProtKB-KW"/>
</dbReference>
<evidence type="ECO:0000256" key="6">
    <source>
        <dbReference type="ARBA" id="ARBA00022723"/>
    </source>
</evidence>
<name>A0A951P8U3_9CYAN</name>
<evidence type="ECO:0000256" key="2">
    <source>
        <dbReference type="ARBA" id="ARBA00009777"/>
    </source>
</evidence>
<dbReference type="AlphaFoldDB" id="A0A951P8U3"/>
<keyword evidence="13" id="KW-0670">Pyruvate</keyword>
<evidence type="ECO:0000256" key="7">
    <source>
        <dbReference type="ARBA" id="ARBA00023002"/>
    </source>
</evidence>
<dbReference type="InterPro" id="IPR034457">
    <property type="entry name" value="Organic_radical-activating"/>
</dbReference>
<evidence type="ECO:0000256" key="4">
    <source>
        <dbReference type="ARBA" id="ARBA00022485"/>
    </source>
</evidence>
<dbReference type="EC" id="1.97.1.4" evidence="10"/>
<comment type="caution">
    <text evidence="13">The sequence shown here is derived from an EMBL/GenBank/DDBJ whole genome shotgun (WGS) entry which is preliminary data.</text>
</comment>
<comment type="function">
    <text evidence="1 10">Activation of pyruvate formate-lyase under anaerobic conditions by generation of an organic free radical, using S-adenosylmethionine and reduced flavodoxin as cosubstrates to produce 5'-deoxy-adenosine.</text>
</comment>
<feature type="compositionally biased region" description="Polar residues" evidence="11">
    <location>
        <begin position="263"/>
        <end position="278"/>
    </location>
</feature>
<dbReference type="InterPro" id="IPR012838">
    <property type="entry name" value="PFL1_activating"/>
</dbReference>
<keyword evidence="4 10" id="KW-0004">4Fe-4S</keyword>
<dbReference type="InterPro" id="IPR058240">
    <property type="entry name" value="rSAM_sf"/>
</dbReference>
<comment type="similarity">
    <text evidence="2 10">Belongs to the organic radical-activating enzymes family.</text>
</comment>
<sequence>MTAIPPTPSSYCLLPAPLPPEQDCRGFIHSVETCGTVDGPGLRFVIFVQGCPLRCLYCHNPDSRNSEDGKEVSVEALINEIQHYASYIRPPGGVTVSGGEPLMQPQFVREIFRRCRELGIHTALDTSGYTQLETAIAVLEFTDLVLLDIKSFDPTLYERVTHVSLEPTLAFVRHLEAIHKPTWIRFVLVPGLTDDPQNIAALAQFVGTLSNVERVEVLPFHKMGEYKWNMLGLDYALKETPPPTPEQIQQVTEIFQRSRCNRDSSPNSGVLTTGSRASRSLDGM</sequence>
<keyword evidence="7 10" id="KW-0560">Oxidoreductase</keyword>
<evidence type="ECO:0000256" key="11">
    <source>
        <dbReference type="SAM" id="MobiDB-lite"/>
    </source>
</evidence>
<keyword evidence="10" id="KW-0963">Cytoplasm</keyword>
<keyword evidence="13" id="KW-0456">Lyase</keyword>
<dbReference type="Proteomes" id="UP000707356">
    <property type="component" value="Unassembled WGS sequence"/>
</dbReference>
<dbReference type="InterPro" id="IPR013785">
    <property type="entry name" value="Aldolase_TIM"/>
</dbReference>
<accession>A0A951P8U3</accession>
<dbReference type="SFLD" id="SFLDG01067">
    <property type="entry name" value="SPASM/twitch_domain_containing"/>
    <property type="match status" value="1"/>
</dbReference>
<dbReference type="SFLD" id="SFLDS00029">
    <property type="entry name" value="Radical_SAM"/>
    <property type="match status" value="2"/>
</dbReference>
<protein>
    <recommendedName>
        <fullName evidence="3 10">Pyruvate formate-lyase-activating enzyme</fullName>
        <ecNumber evidence="10">1.97.1.4</ecNumber>
    </recommendedName>
</protein>
<keyword evidence="8 10" id="KW-0408">Iron</keyword>
<evidence type="ECO:0000256" key="10">
    <source>
        <dbReference type="RuleBase" id="RU362053"/>
    </source>
</evidence>
<dbReference type="SFLD" id="SFLDG01066">
    <property type="entry name" value="organic_radical-activating_enz"/>
    <property type="match status" value="1"/>
</dbReference>
<dbReference type="PANTHER" id="PTHR30352:SF5">
    <property type="entry name" value="PYRUVATE FORMATE-LYASE 1-ACTIVATING ENZYME"/>
    <property type="match status" value="1"/>
</dbReference>
<dbReference type="SUPFAM" id="SSF102114">
    <property type="entry name" value="Radical SAM enzymes"/>
    <property type="match status" value="1"/>
</dbReference>
<evidence type="ECO:0000313" key="13">
    <source>
        <dbReference type="EMBL" id="MBW4465131.1"/>
    </source>
</evidence>
<dbReference type="PIRSF" id="PIRSF000371">
    <property type="entry name" value="PFL_act_enz"/>
    <property type="match status" value="1"/>
</dbReference>
<reference evidence="13" key="1">
    <citation type="submission" date="2021-05" db="EMBL/GenBank/DDBJ databases">
        <authorList>
            <person name="Pietrasiak N."/>
            <person name="Ward R."/>
            <person name="Stajich J.E."/>
            <person name="Kurbessoian T."/>
        </authorList>
    </citation>
    <scope>NUCLEOTIDE SEQUENCE</scope>
    <source>
        <strain evidence="13">GSE-TBD4-15B</strain>
    </source>
</reference>
<evidence type="ECO:0000256" key="3">
    <source>
        <dbReference type="ARBA" id="ARBA00021356"/>
    </source>
</evidence>
<dbReference type="GO" id="GO:0051539">
    <property type="term" value="F:4 iron, 4 sulfur cluster binding"/>
    <property type="evidence" value="ECO:0007669"/>
    <property type="project" value="UniProtKB-UniRule"/>
</dbReference>
<dbReference type="GO" id="GO:0005737">
    <property type="term" value="C:cytoplasm"/>
    <property type="evidence" value="ECO:0007669"/>
    <property type="project" value="UniProtKB-SubCell"/>
</dbReference>
<dbReference type="InterPro" id="IPR007197">
    <property type="entry name" value="rSAM"/>
</dbReference>
<dbReference type="EMBL" id="JAHHHV010000031">
    <property type="protein sequence ID" value="MBW4465131.1"/>
    <property type="molecule type" value="Genomic_DNA"/>
</dbReference>
<dbReference type="CDD" id="cd01335">
    <property type="entry name" value="Radical_SAM"/>
    <property type="match status" value="1"/>
</dbReference>
<dbReference type="GO" id="GO:0043365">
    <property type="term" value="F:[formate-C-acetyltransferase]-activating enzyme activity"/>
    <property type="evidence" value="ECO:0007669"/>
    <property type="project" value="UniProtKB-UniRule"/>
</dbReference>
<evidence type="ECO:0000256" key="5">
    <source>
        <dbReference type="ARBA" id="ARBA00022691"/>
    </source>
</evidence>
<evidence type="ECO:0000313" key="14">
    <source>
        <dbReference type="Proteomes" id="UP000707356"/>
    </source>
</evidence>
<keyword evidence="6 10" id="KW-0479">Metal-binding</keyword>
<proteinExistence type="inferred from homology"/>
<evidence type="ECO:0000256" key="8">
    <source>
        <dbReference type="ARBA" id="ARBA00023004"/>
    </source>
</evidence>
<dbReference type="GO" id="GO:0046872">
    <property type="term" value="F:metal ion binding"/>
    <property type="evidence" value="ECO:0007669"/>
    <property type="project" value="UniProtKB-UniRule"/>
</dbReference>
<comment type="subcellular location">
    <subcellularLocation>
        <location evidence="10">Cytoplasm</location>
    </subcellularLocation>
</comment>
<dbReference type="PROSITE" id="PS01087">
    <property type="entry name" value="RADICAL_ACTIVATING"/>
    <property type="match status" value="1"/>
</dbReference>
<dbReference type="NCBIfam" id="TIGR02493">
    <property type="entry name" value="PFLA"/>
    <property type="match status" value="1"/>
</dbReference>
<evidence type="ECO:0000259" key="12">
    <source>
        <dbReference type="PROSITE" id="PS51918"/>
    </source>
</evidence>
<keyword evidence="9 10" id="KW-0411">Iron-sulfur</keyword>